<feature type="compositionally biased region" description="Low complexity" evidence="1">
    <location>
        <begin position="14"/>
        <end position="23"/>
    </location>
</feature>
<name>A0A017RWK4_9CLOT</name>
<feature type="region of interest" description="Disordered" evidence="1">
    <location>
        <begin position="1"/>
        <end position="23"/>
    </location>
</feature>
<dbReference type="AlphaFoldDB" id="A0A017RWK4"/>
<dbReference type="STRING" id="1403537.Q428_05015"/>
<keyword evidence="3" id="KW-1185">Reference proteome</keyword>
<dbReference type="OrthoDB" id="1957299at2"/>
<comment type="caution">
    <text evidence="2">The sequence shown here is derived from an EMBL/GenBank/DDBJ whole genome shotgun (WGS) entry which is preliminary data.</text>
</comment>
<gene>
    <name evidence="2" type="ORF">Q428_05015</name>
</gene>
<evidence type="ECO:0000313" key="3">
    <source>
        <dbReference type="Proteomes" id="UP000019681"/>
    </source>
</evidence>
<sequence>MGHHHHRRKDRMDSNNNDNSINNMDVSSIPNLINNNNLNQALNSLGGTNNQSIQNLLKGVDVNQISSLLSQLNLSPQYEGNVLSDNDPRREILNSLKSFLPENRCRIIDEIINLYSLKTVIDNAIPQNQNKKPSNNTNNDED</sequence>
<evidence type="ECO:0000256" key="1">
    <source>
        <dbReference type="SAM" id="MobiDB-lite"/>
    </source>
</evidence>
<dbReference type="EMBL" id="AZQP01000010">
    <property type="protein sequence ID" value="EYE89027.1"/>
    <property type="molecule type" value="Genomic_DNA"/>
</dbReference>
<organism evidence="2 3">
    <name type="scientific">Fervidicella metallireducens AeB</name>
    <dbReference type="NCBI Taxonomy" id="1403537"/>
    <lineage>
        <taxon>Bacteria</taxon>
        <taxon>Bacillati</taxon>
        <taxon>Bacillota</taxon>
        <taxon>Clostridia</taxon>
        <taxon>Eubacteriales</taxon>
        <taxon>Clostridiaceae</taxon>
        <taxon>Fervidicella</taxon>
    </lineage>
</organism>
<reference evidence="2 3" key="1">
    <citation type="journal article" date="2014" name="Genome Announc.">
        <title>Draft Genome Sequence of Fervidicella metallireducens Strain AeBT, an Iron-Reducing Thermoanaerobe from the Great Artesian Basin.</title>
        <authorList>
            <person name="Patel B.K."/>
        </authorList>
    </citation>
    <scope>NUCLEOTIDE SEQUENCE [LARGE SCALE GENOMIC DNA]</scope>
    <source>
        <strain evidence="2 3">AeB</strain>
    </source>
</reference>
<accession>A0A017RWK4</accession>
<dbReference type="Proteomes" id="UP000019681">
    <property type="component" value="Unassembled WGS sequence"/>
</dbReference>
<evidence type="ECO:0000313" key="2">
    <source>
        <dbReference type="EMBL" id="EYE89027.1"/>
    </source>
</evidence>
<dbReference type="RefSeq" id="WP_035378713.1">
    <property type="nucleotide sequence ID" value="NZ_AZQP01000010.1"/>
</dbReference>
<protein>
    <submittedName>
        <fullName evidence="2">Uncharacterized protein</fullName>
    </submittedName>
</protein>
<proteinExistence type="predicted"/>